<organism evidence="1 2">
    <name type="scientific">Spirosoma pollinicola</name>
    <dbReference type="NCBI Taxonomy" id="2057025"/>
    <lineage>
        <taxon>Bacteria</taxon>
        <taxon>Pseudomonadati</taxon>
        <taxon>Bacteroidota</taxon>
        <taxon>Cytophagia</taxon>
        <taxon>Cytophagales</taxon>
        <taxon>Cytophagaceae</taxon>
        <taxon>Spirosoma</taxon>
    </lineage>
</organism>
<evidence type="ECO:0000313" key="1">
    <source>
        <dbReference type="EMBL" id="AUD06615.1"/>
    </source>
</evidence>
<proteinExistence type="predicted"/>
<sequence>MNQDEYSRLVINCKDEHKCLLFQDDSIASDQVAMFVPSRAFTLSQLKAYLIGFGLTEAEVRVVPLQQRPKNAPFGGYVVTIPLPEL</sequence>
<dbReference type="Proteomes" id="UP000232883">
    <property type="component" value="Chromosome"/>
</dbReference>
<dbReference type="KEGG" id="spir:CWM47_35070"/>
<name>A0A2K8Z9U5_9BACT</name>
<evidence type="ECO:0000313" key="2">
    <source>
        <dbReference type="Proteomes" id="UP000232883"/>
    </source>
</evidence>
<protein>
    <submittedName>
        <fullName evidence="1">Uncharacterized protein</fullName>
    </submittedName>
</protein>
<accession>A0A2K8Z9U5</accession>
<dbReference type="RefSeq" id="WP_100993154.1">
    <property type="nucleotide sequence ID" value="NZ_CP025096.1"/>
</dbReference>
<keyword evidence="2" id="KW-1185">Reference proteome</keyword>
<dbReference type="EMBL" id="CP025096">
    <property type="protein sequence ID" value="AUD06615.1"/>
    <property type="molecule type" value="Genomic_DNA"/>
</dbReference>
<reference evidence="1 2" key="1">
    <citation type="submission" date="2017-11" db="EMBL/GenBank/DDBJ databases">
        <title>Taxonomic description and genome sequences of Spirosoma HA7 sp. nov., isolated from pollen microhabitat of Corylus avellana.</title>
        <authorList>
            <person name="Ambika Manirajan B."/>
            <person name="Suarez C."/>
            <person name="Ratering S."/>
            <person name="Geissler-Plaum R."/>
            <person name="Cardinale M."/>
            <person name="Sylvia S."/>
        </authorList>
    </citation>
    <scope>NUCLEOTIDE SEQUENCE [LARGE SCALE GENOMIC DNA]</scope>
    <source>
        <strain evidence="1 2">HA7</strain>
    </source>
</reference>
<gene>
    <name evidence="1" type="ORF">CWM47_35070</name>
</gene>
<dbReference type="AlphaFoldDB" id="A0A2K8Z9U5"/>